<dbReference type="PANTHER" id="PTHR31806">
    <property type="entry name" value="PURINE-CYTOSINE PERMEASE FCY2-RELATED"/>
    <property type="match status" value="1"/>
</dbReference>
<feature type="transmembrane region" description="Helical" evidence="8">
    <location>
        <begin position="98"/>
        <end position="123"/>
    </location>
</feature>
<keyword evidence="10" id="KW-1185">Reference proteome</keyword>
<evidence type="ECO:0000256" key="8">
    <source>
        <dbReference type="SAM" id="Phobius"/>
    </source>
</evidence>
<feature type="transmembrane region" description="Helical" evidence="8">
    <location>
        <begin position="58"/>
        <end position="78"/>
    </location>
</feature>
<evidence type="ECO:0000256" key="6">
    <source>
        <dbReference type="ARBA" id="ARBA00023136"/>
    </source>
</evidence>
<keyword evidence="6 7" id="KW-0472">Membrane</keyword>
<dbReference type="AlphaFoldDB" id="A0A938YMN1"/>
<evidence type="ECO:0000256" key="7">
    <source>
        <dbReference type="PIRNR" id="PIRNR002744"/>
    </source>
</evidence>
<evidence type="ECO:0000256" key="1">
    <source>
        <dbReference type="ARBA" id="ARBA00004141"/>
    </source>
</evidence>
<feature type="transmembrane region" description="Helical" evidence="8">
    <location>
        <begin position="32"/>
        <end position="52"/>
    </location>
</feature>
<organism evidence="9 10">
    <name type="scientific">Nakamurella flavida</name>
    <dbReference type="NCBI Taxonomy" id="363630"/>
    <lineage>
        <taxon>Bacteria</taxon>
        <taxon>Bacillati</taxon>
        <taxon>Actinomycetota</taxon>
        <taxon>Actinomycetes</taxon>
        <taxon>Nakamurellales</taxon>
        <taxon>Nakamurellaceae</taxon>
        <taxon>Nakamurella</taxon>
    </lineage>
</organism>
<dbReference type="Gene3D" id="1.10.4160.10">
    <property type="entry name" value="Hydantoin permease"/>
    <property type="match status" value="1"/>
</dbReference>
<feature type="transmembrane region" description="Helical" evidence="8">
    <location>
        <begin position="412"/>
        <end position="436"/>
    </location>
</feature>
<evidence type="ECO:0000256" key="3">
    <source>
        <dbReference type="ARBA" id="ARBA00022448"/>
    </source>
</evidence>
<feature type="transmembrane region" description="Helical" evidence="8">
    <location>
        <begin position="442"/>
        <end position="462"/>
    </location>
</feature>
<comment type="similarity">
    <text evidence="2 7">Belongs to the purine-cytosine permease (2.A.39) family.</text>
</comment>
<feature type="transmembrane region" description="Helical" evidence="8">
    <location>
        <begin position="346"/>
        <end position="367"/>
    </location>
</feature>
<keyword evidence="3 7" id="KW-0813">Transport</keyword>
<protein>
    <submittedName>
        <fullName evidence="9">Cytosine permease</fullName>
    </submittedName>
</protein>
<feature type="transmembrane region" description="Helical" evidence="8">
    <location>
        <begin position="168"/>
        <end position="190"/>
    </location>
</feature>
<feature type="transmembrane region" description="Helical" evidence="8">
    <location>
        <begin position="280"/>
        <end position="301"/>
    </location>
</feature>
<comment type="caution">
    <text evidence="9">The sequence shown here is derived from an EMBL/GenBank/DDBJ whole genome shotgun (WGS) entry which is preliminary data.</text>
</comment>
<dbReference type="GO" id="GO:0022857">
    <property type="term" value="F:transmembrane transporter activity"/>
    <property type="evidence" value="ECO:0007669"/>
    <property type="project" value="InterPro"/>
</dbReference>
<feature type="transmembrane region" description="Helical" evidence="8">
    <location>
        <begin position="321"/>
        <end position="340"/>
    </location>
</feature>
<feature type="transmembrane region" description="Helical" evidence="8">
    <location>
        <begin position="233"/>
        <end position="260"/>
    </location>
</feature>
<dbReference type="InterPro" id="IPR026030">
    <property type="entry name" value="Pur-cyt_permease_Fcy2/21/22"/>
</dbReference>
<comment type="subcellular location">
    <subcellularLocation>
        <location evidence="1">Membrane</location>
        <topology evidence="1">Multi-pass membrane protein</topology>
    </subcellularLocation>
</comment>
<feature type="transmembrane region" description="Helical" evidence="8">
    <location>
        <begin position="143"/>
        <end position="161"/>
    </location>
</feature>
<keyword evidence="5 8" id="KW-1133">Transmembrane helix</keyword>
<feature type="transmembrane region" description="Helical" evidence="8">
    <location>
        <begin position="202"/>
        <end position="221"/>
    </location>
</feature>
<name>A0A938YMN1_9ACTN</name>
<dbReference type="Proteomes" id="UP000663801">
    <property type="component" value="Unassembled WGS sequence"/>
</dbReference>
<dbReference type="PANTHER" id="PTHR31806:SF1">
    <property type="entry name" value="PURINE-CYTOSINE PERMEASE FCY2-RELATED"/>
    <property type="match status" value="1"/>
</dbReference>
<evidence type="ECO:0000256" key="5">
    <source>
        <dbReference type="ARBA" id="ARBA00022989"/>
    </source>
</evidence>
<evidence type="ECO:0000313" key="10">
    <source>
        <dbReference type="Proteomes" id="UP000663801"/>
    </source>
</evidence>
<dbReference type="InterPro" id="IPR001248">
    <property type="entry name" value="Pur-cyt_permease"/>
</dbReference>
<evidence type="ECO:0000256" key="4">
    <source>
        <dbReference type="ARBA" id="ARBA00022692"/>
    </source>
</evidence>
<gene>
    <name evidence="9" type="ORF">JL107_16540</name>
</gene>
<accession>A0A938YMN1</accession>
<dbReference type="RefSeq" id="WP_205258174.1">
    <property type="nucleotide sequence ID" value="NZ_BAAAPV010000002.1"/>
</dbReference>
<dbReference type="Pfam" id="PF02133">
    <property type="entry name" value="Transp_cyt_pur"/>
    <property type="match status" value="1"/>
</dbReference>
<dbReference type="GO" id="GO:0005886">
    <property type="term" value="C:plasma membrane"/>
    <property type="evidence" value="ECO:0007669"/>
    <property type="project" value="TreeGrafter"/>
</dbReference>
<evidence type="ECO:0000256" key="2">
    <source>
        <dbReference type="ARBA" id="ARBA00008974"/>
    </source>
</evidence>
<dbReference type="EMBL" id="JAERWL010000014">
    <property type="protein sequence ID" value="MBM9478059.1"/>
    <property type="molecule type" value="Genomic_DNA"/>
</dbReference>
<dbReference type="PIRSF" id="PIRSF002744">
    <property type="entry name" value="Pur-cyt_permease"/>
    <property type="match status" value="1"/>
</dbReference>
<evidence type="ECO:0000313" key="9">
    <source>
        <dbReference type="EMBL" id="MBM9478059.1"/>
    </source>
</evidence>
<proteinExistence type="inferred from homology"/>
<sequence length="478" mass="49944">MTESTAATGKLEVNHIEVVPDSERHGRARDLFPVWFSSNLSLGNAIFGALAVAVGNGLLWALVAVVIGNLVGGAFMALHSVQGARLGVPQLIQSRGQFGFYGALLPVVLAAFLYLGFFVTTAVVSGQALSAAAPDLFSVNQGLVLLALVSLALALAGYRAIHLAAKWALWPLAVTLVVVTVAAIVGSGGMQVGDNTFSPGPFFTAVGLVATFLLTYAPYVSDYSRYLPADTSASAAFGWTFAGVFVSAIWANVLGVVLSLQFPDGDVFQSVRQLIGNDVLAVAVLLVTALAIAGNNALNLYGAMLNLITAVSSFVRLKPSFTVRVVMLLPTLVIGVLIGLRASDDFYAQLGVFLSVLMLTFVPWGTINLLDFYLVRRGVYDVQALFVPRGEYMHDPATWTVGGVNGKAMISFFVGVGGSLPFVANGAFVGSVAASWGGADLSWVPGILITGAVYLILSRIGVSSRPAPAAPVTAGTRR</sequence>
<keyword evidence="4 8" id="KW-0812">Transmembrane</keyword>
<reference evidence="9" key="1">
    <citation type="submission" date="2021-01" db="EMBL/GenBank/DDBJ databases">
        <title>KCTC 19127 draft genome.</title>
        <authorList>
            <person name="An D."/>
        </authorList>
    </citation>
    <scope>NUCLEOTIDE SEQUENCE</scope>
    <source>
        <strain evidence="9">KCTC 19127</strain>
    </source>
</reference>